<dbReference type="InterPro" id="IPR036271">
    <property type="entry name" value="Tet_transcr_reg_TetR-rel_C_sf"/>
</dbReference>
<dbReference type="SUPFAM" id="SSF48498">
    <property type="entry name" value="Tetracyclin repressor-like, C-terminal domain"/>
    <property type="match status" value="1"/>
</dbReference>
<keyword evidence="1" id="KW-0678">Repressor</keyword>
<keyword evidence="7" id="KW-0614">Plasmid</keyword>
<dbReference type="SUPFAM" id="SSF46689">
    <property type="entry name" value="Homeodomain-like"/>
    <property type="match status" value="1"/>
</dbReference>
<dbReference type="KEGG" id="kpie:N5580_19350"/>
<keyword evidence="3 5" id="KW-0238">DNA-binding</keyword>
<proteinExistence type="predicted"/>
<dbReference type="PRINTS" id="PR00455">
    <property type="entry name" value="HTHTETR"/>
</dbReference>
<evidence type="ECO:0000313" key="8">
    <source>
        <dbReference type="Proteomes" id="UP001211544"/>
    </source>
</evidence>
<evidence type="ECO:0000256" key="4">
    <source>
        <dbReference type="ARBA" id="ARBA00023163"/>
    </source>
</evidence>
<evidence type="ECO:0000313" key="7">
    <source>
        <dbReference type="EMBL" id="WBG93234.1"/>
    </source>
</evidence>
<name>A0AAJ5QP76_9GAMM</name>
<keyword evidence="2" id="KW-0805">Transcription regulation</keyword>
<sequence length="201" mass="22274">MKKNAEELKARILDGAVALFIEKGIEKVTTRELTGYLGISRSHIYHYFSDWQSLCLAALARFMESELDEIAVKMAGLSPWEKLTALVGYYLPSAPLAEWQLYDSLWRMAANNQAYADLAEANISRWMTLVAGIIDEGVEKEAFRPADINRVTRQLGALLNGYAETLIVNPSPEKHRTAAKDIADFIRLVLGEPPSATTAGA</sequence>
<dbReference type="InterPro" id="IPR009057">
    <property type="entry name" value="Homeodomain-like_sf"/>
</dbReference>
<dbReference type="Proteomes" id="UP001211544">
    <property type="component" value="Plasmid pGABEKP28_1"/>
</dbReference>
<organism evidence="7 8">
    <name type="scientific">Pantoea piersonii</name>
    <dbReference type="NCBI Taxonomy" id="2364647"/>
    <lineage>
        <taxon>Bacteria</taxon>
        <taxon>Pseudomonadati</taxon>
        <taxon>Pseudomonadota</taxon>
        <taxon>Gammaproteobacteria</taxon>
        <taxon>Enterobacterales</taxon>
        <taxon>Erwiniaceae</taxon>
        <taxon>Pantoea</taxon>
    </lineage>
</organism>
<gene>
    <name evidence="7" type="ORF">N5580_19350</name>
</gene>
<dbReference type="GO" id="GO:0003700">
    <property type="term" value="F:DNA-binding transcription factor activity"/>
    <property type="evidence" value="ECO:0007669"/>
    <property type="project" value="TreeGrafter"/>
</dbReference>
<dbReference type="PROSITE" id="PS50977">
    <property type="entry name" value="HTH_TETR_2"/>
    <property type="match status" value="1"/>
</dbReference>
<dbReference type="InterPro" id="IPR050109">
    <property type="entry name" value="HTH-type_TetR-like_transc_reg"/>
</dbReference>
<keyword evidence="4" id="KW-0804">Transcription</keyword>
<dbReference type="InterPro" id="IPR001647">
    <property type="entry name" value="HTH_TetR"/>
</dbReference>
<evidence type="ECO:0000256" key="1">
    <source>
        <dbReference type="ARBA" id="ARBA00022491"/>
    </source>
</evidence>
<accession>A0AAJ5QP76</accession>
<dbReference type="RefSeq" id="WP_269950596.1">
    <property type="nucleotide sequence ID" value="NZ_CP104759.1"/>
</dbReference>
<evidence type="ECO:0000256" key="2">
    <source>
        <dbReference type="ARBA" id="ARBA00023015"/>
    </source>
</evidence>
<protein>
    <submittedName>
        <fullName evidence="7">TetR/AcrR family transcriptional regulator</fullName>
    </submittedName>
</protein>
<dbReference type="GO" id="GO:0000976">
    <property type="term" value="F:transcription cis-regulatory region binding"/>
    <property type="evidence" value="ECO:0007669"/>
    <property type="project" value="TreeGrafter"/>
</dbReference>
<evidence type="ECO:0000256" key="5">
    <source>
        <dbReference type="PROSITE-ProRule" id="PRU00335"/>
    </source>
</evidence>
<keyword evidence="8" id="KW-1185">Reference proteome</keyword>
<dbReference type="Pfam" id="PF00440">
    <property type="entry name" value="TetR_N"/>
    <property type="match status" value="1"/>
</dbReference>
<evidence type="ECO:0000256" key="3">
    <source>
        <dbReference type="ARBA" id="ARBA00023125"/>
    </source>
</evidence>
<dbReference type="PANTHER" id="PTHR30055">
    <property type="entry name" value="HTH-TYPE TRANSCRIPTIONAL REGULATOR RUTR"/>
    <property type="match status" value="1"/>
</dbReference>
<dbReference type="Pfam" id="PF13977">
    <property type="entry name" value="TetR_C_6"/>
    <property type="match status" value="1"/>
</dbReference>
<dbReference type="InterPro" id="IPR039538">
    <property type="entry name" value="BetI_C"/>
</dbReference>
<dbReference type="PANTHER" id="PTHR30055:SF234">
    <property type="entry name" value="HTH-TYPE TRANSCRIPTIONAL REGULATOR BETI"/>
    <property type="match status" value="1"/>
</dbReference>
<feature type="DNA-binding region" description="H-T-H motif" evidence="5">
    <location>
        <begin position="29"/>
        <end position="48"/>
    </location>
</feature>
<evidence type="ECO:0000259" key="6">
    <source>
        <dbReference type="PROSITE" id="PS50977"/>
    </source>
</evidence>
<dbReference type="EMBL" id="CP104759">
    <property type="protein sequence ID" value="WBG93234.1"/>
    <property type="molecule type" value="Genomic_DNA"/>
</dbReference>
<dbReference type="Gene3D" id="1.10.357.10">
    <property type="entry name" value="Tetracycline Repressor, domain 2"/>
    <property type="match status" value="1"/>
</dbReference>
<reference evidence="7 8" key="1">
    <citation type="journal article" date="2022" name="J Glob Antimicrob Resist">
        <title>First complete genome of a multidrug resistant strain of the novel human pathogen Kalamiella piersonii (GABEKP28) identified in human saliva.</title>
        <authorList>
            <person name="McDonagh F."/>
            <person name="Singh N.K."/>
            <person name="Venkateswaran K."/>
            <person name="Lonappan A.M."/>
            <person name="Hallahan B."/>
            <person name="Tuohy A."/>
            <person name="Burke L."/>
            <person name="Kovarova A."/>
            <person name="Miliotis G."/>
        </authorList>
    </citation>
    <scope>NUCLEOTIDE SEQUENCE [LARGE SCALE GENOMIC DNA]</scope>
    <source>
        <strain evidence="7 8">GABEKP28</strain>
    </source>
</reference>
<geneLocation type="plasmid" evidence="7 8">
    <name>pGABEKP28_1</name>
</geneLocation>
<dbReference type="AlphaFoldDB" id="A0AAJ5QP76"/>
<feature type="domain" description="HTH tetR-type" evidence="6">
    <location>
        <begin position="6"/>
        <end position="66"/>
    </location>
</feature>